<reference evidence="2" key="2">
    <citation type="submission" date="2020-10" db="UniProtKB">
        <authorList>
            <consortium name="WormBaseParasite"/>
        </authorList>
    </citation>
    <scope>IDENTIFICATION</scope>
</reference>
<sequence>MPFPLLSLPYGFRRRLVELSTPFEAYSIQIAAPDFTPFCQPVKVPKAPDNDFSYLEIDGRNNQVCDKSDKAVTKGEYELHVLRHCLKAYNLTKMDIVLDYFILSHSSAMYFTSCHIDLTFVKKLRSNLHIKLLKNALFRPVLMFRSCTYDSSVTTSTLCNSFINHFRDLTFMPFPVLPEGVNGLLNANLTGLWYIKLGLTSLNMLDIDPNALLKFFLAQDDNFSVEMHLQFYKPDAKIKEKVDAMLSNNFEPIVVLPRRSAVLPLTRLLYIHQSGKPLLLYKFIKKE</sequence>
<evidence type="ECO:0000313" key="1">
    <source>
        <dbReference type="Proteomes" id="UP000492821"/>
    </source>
</evidence>
<dbReference type="AlphaFoldDB" id="A0A7E4W873"/>
<proteinExistence type="predicted"/>
<dbReference type="Proteomes" id="UP000492821">
    <property type="component" value="Unassembled WGS sequence"/>
</dbReference>
<evidence type="ECO:0000313" key="2">
    <source>
        <dbReference type="WBParaSite" id="Pan_g8489.t1"/>
    </source>
</evidence>
<accession>A0A7E4W873</accession>
<name>A0A7E4W873_PANRE</name>
<dbReference type="WBParaSite" id="Pan_g8489.t1">
    <property type="protein sequence ID" value="Pan_g8489.t1"/>
    <property type="gene ID" value="Pan_g8489"/>
</dbReference>
<reference evidence="1" key="1">
    <citation type="journal article" date="2013" name="Genetics">
        <title>The draft genome and transcriptome of Panagrellus redivivus are shaped by the harsh demands of a free-living lifestyle.</title>
        <authorList>
            <person name="Srinivasan J."/>
            <person name="Dillman A.R."/>
            <person name="Macchietto M.G."/>
            <person name="Heikkinen L."/>
            <person name="Lakso M."/>
            <person name="Fracchia K.M."/>
            <person name="Antoshechkin I."/>
            <person name="Mortazavi A."/>
            <person name="Wong G."/>
            <person name="Sternberg P.W."/>
        </authorList>
    </citation>
    <scope>NUCLEOTIDE SEQUENCE [LARGE SCALE GENOMIC DNA]</scope>
    <source>
        <strain evidence="1">MT8872</strain>
    </source>
</reference>
<protein>
    <submittedName>
        <fullName evidence="2">FBD domain-containing protein</fullName>
    </submittedName>
</protein>
<organism evidence="1 2">
    <name type="scientific">Panagrellus redivivus</name>
    <name type="common">Microworm</name>
    <dbReference type="NCBI Taxonomy" id="6233"/>
    <lineage>
        <taxon>Eukaryota</taxon>
        <taxon>Metazoa</taxon>
        <taxon>Ecdysozoa</taxon>
        <taxon>Nematoda</taxon>
        <taxon>Chromadorea</taxon>
        <taxon>Rhabditida</taxon>
        <taxon>Tylenchina</taxon>
        <taxon>Panagrolaimomorpha</taxon>
        <taxon>Panagrolaimoidea</taxon>
        <taxon>Panagrolaimidae</taxon>
        <taxon>Panagrellus</taxon>
    </lineage>
</organism>
<keyword evidence="1" id="KW-1185">Reference proteome</keyword>